<dbReference type="Proteomes" id="UP000658320">
    <property type="component" value="Unassembled WGS sequence"/>
</dbReference>
<gene>
    <name evidence="2" type="ORF">GCM10010251_26790</name>
</gene>
<proteinExistence type="predicted"/>
<dbReference type="PANTHER" id="PTHR38011:SF12">
    <property type="entry name" value="BIFUNCTIONAL DEAMINASE-REDUCTASE DOMAIN PROTEIN"/>
    <property type="match status" value="1"/>
</dbReference>
<dbReference type="SUPFAM" id="SSF53597">
    <property type="entry name" value="Dihydrofolate reductase-like"/>
    <property type="match status" value="1"/>
</dbReference>
<dbReference type="RefSeq" id="WP_189935694.1">
    <property type="nucleotide sequence ID" value="NZ_BMSX01000005.1"/>
</dbReference>
<evidence type="ECO:0000259" key="1">
    <source>
        <dbReference type="Pfam" id="PF01872"/>
    </source>
</evidence>
<dbReference type="InterPro" id="IPR002734">
    <property type="entry name" value="RibDG_C"/>
</dbReference>
<evidence type="ECO:0000313" key="3">
    <source>
        <dbReference type="Proteomes" id="UP000658320"/>
    </source>
</evidence>
<dbReference type="InterPro" id="IPR024072">
    <property type="entry name" value="DHFR-like_dom_sf"/>
</dbReference>
<dbReference type="InterPro" id="IPR050765">
    <property type="entry name" value="Riboflavin_Biosynth_HTPR"/>
</dbReference>
<organism evidence="2 3">
    <name type="scientific">Streptomyces aurantiogriseus</name>
    <dbReference type="NCBI Taxonomy" id="66870"/>
    <lineage>
        <taxon>Bacteria</taxon>
        <taxon>Bacillati</taxon>
        <taxon>Actinomycetota</taxon>
        <taxon>Actinomycetes</taxon>
        <taxon>Kitasatosporales</taxon>
        <taxon>Streptomycetaceae</taxon>
        <taxon>Streptomyces</taxon>
    </lineage>
</organism>
<dbReference type="GO" id="GO:0008703">
    <property type="term" value="F:5-amino-6-(5-phosphoribosylamino)uracil reductase activity"/>
    <property type="evidence" value="ECO:0007669"/>
    <property type="project" value="InterPro"/>
</dbReference>
<dbReference type="EMBL" id="BMSX01000005">
    <property type="protein sequence ID" value="GGR09637.1"/>
    <property type="molecule type" value="Genomic_DNA"/>
</dbReference>
<sequence length="222" mass="24701">MAGKVFFSVSMSLDGFIAPESVPVEDELFAPDKQDDPDVQRWMAQWAELQQWLFPLRFIRENLKLGEGGEEGRDNDVARETFERTGASVMGKRMFDLGEQSWPEEAPFHTPVFVVTHTKRDPWERPGGTTFHFVNDGIEHALDQAREAAGDRDVRIAGGGATILEHLNAGLVDEFSIALSPVFFGAGTRLFDGVDASRVALEPVRSEPSSRVTHLTYAVNPR</sequence>
<dbReference type="PANTHER" id="PTHR38011">
    <property type="entry name" value="DIHYDROFOLATE REDUCTASE FAMILY PROTEIN (AFU_ORTHOLOGUE AFUA_8G06820)"/>
    <property type="match status" value="1"/>
</dbReference>
<comment type="caution">
    <text evidence="2">The sequence shown here is derived from an EMBL/GenBank/DDBJ whole genome shotgun (WGS) entry which is preliminary data.</text>
</comment>
<evidence type="ECO:0000313" key="2">
    <source>
        <dbReference type="EMBL" id="GGR09637.1"/>
    </source>
</evidence>
<protein>
    <submittedName>
        <fullName evidence="2">Deaminase</fullName>
    </submittedName>
</protein>
<reference evidence="2" key="1">
    <citation type="journal article" date="2014" name="Int. J. Syst. Evol. Microbiol.">
        <title>Complete genome sequence of Corynebacterium casei LMG S-19264T (=DSM 44701T), isolated from a smear-ripened cheese.</title>
        <authorList>
            <consortium name="US DOE Joint Genome Institute (JGI-PGF)"/>
            <person name="Walter F."/>
            <person name="Albersmeier A."/>
            <person name="Kalinowski J."/>
            <person name="Ruckert C."/>
        </authorList>
    </citation>
    <scope>NUCLEOTIDE SEQUENCE</scope>
    <source>
        <strain evidence="2">JCM 4346</strain>
    </source>
</reference>
<reference evidence="2" key="2">
    <citation type="submission" date="2020-09" db="EMBL/GenBank/DDBJ databases">
        <authorList>
            <person name="Sun Q."/>
            <person name="Ohkuma M."/>
        </authorList>
    </citation>
    <scope>NUCLEOTIDE SEQUENCE</scope>
    <source>
        <strain evidence="2">JCM 4346</strain>
    </source>
</reference>
<accession>A0A918F5F9</accession>
<feature type="domain" description="Bacterial bifunctional deaminase-reductase C-terminal" evidence="1">
    <location>
        <begin position="4"/>
        <end position="213"/>
    </location>
</feature>
<keyword evidence="3" id="KW-1185">Reference proteome</keyword>
<dbReference type="AlphaFoldDB" id="A0A918F5F9"/>
<dbReference type="Gene3D" id="3.40.430.10">
    <property type="entry name" value="Dihydrofolate Reductase, subunit A"/>
    <property type="match status" value="1"/>
</dbReference>
<dbReference type="GO" id="GO:0009231">
    <property type="term" value="P:riboflavin biosynthetic process"/>
    <property type="evidence" value="ECO:0007669"/>
    <property type="project" value="InterPro"/>
</dbReference>
<dbReference type="Pfam" id="PF01872">
    <property type="entry name" value="RibD_C"/>
    <property type="match status" value="1"/>
</dbReference>
<name>A0A918F5F9_9ACTN</name>